<dbReference type="EMBL" id="JAHXZJ010001119">
    <property type="protein sequence ID" value="KAH0555571.1"/>
    <property type="molecule type" value="Genomic_DNA"/>
</dbReference>
<comment type="caution">
    <text evidence="1">The sequence shown here is derived from an EMBL/GenBank/DDBJ whole genome shotgun (WGS) entry which is preliminary data.</text>
</comment>
<evidence type="ECO:0000313" key="1">
    <source>
        <dbReference type="EMBL" id="KAH0555571.1"/>
    </source>
</evidence>
<name>A0AAV7IAF2_COTGL</name>
<keyword evidence="2" id="KW-1185">Reference proteome</keyword>
<protein>
    <submittedName>
        <fullName evidence="1">Uncharacterized protein</fullName>
    </submittedName>
</protein>
<dbReference type="Proteomes" id="UP000826195">
    <property type="component" value="Unassembled WGS sequence"/>
</dbReference>
<accession>A0AAV7IAF2</accession>
<reference evidence="1 2" key="1">
    <citation type="journal article" date="2021" name="J. Hered.">
        <title>A chromosome-level genome assembly of the parasitoid wasp, Cotesia glomerata (Hymenoptera: Braconidae).</title>
        <authorList>
            <person name="Pinto B.J."/>
            <person name="Weis J.J."/>
            <person name="Gamble T."/>
            <person name="Ode P.J."/>
            <person name="Paul R."/>
            <person name="Zaspel J.M."/>
        </authorList>
    </citation>
    <scope>NUCLEOTIDE SEQUENCE [LARGE SCALE GENOMIC DNA]</scope>
    <source>
        <strain evidence="1">CgM1</strain>
    </source>
</reference>
<sequence>MSLSDLSSLKLKKLLDFLREYRANFSNDPSWFNGPALNEAVRHVHGRYSKQLSDKLRAIVRHRRLELLNQLDTQAAGADRESLVASKIAKIANIISRNHGQIDFRNFNRAQATKIARKFYNAENANKNRIDYINTFIRSHYDEIENSIKPHTVQVPIFRNNVTVRQAADPDVHHKNAVTTQPSVRCHKTKRFKLNVRL</sequence>
<dbReference type="AlphaFoldDB" id="A0AAV7IAF2"/>
<evidence type="ECO:0000313" key="2">
    <source>
        <dbReference type="Proteomes" id="UP000826195"/>
    </source>
</evidence>
<organism evidence="1 2">
    <name type="scientific">Cotesia glomerata</name>
    <name type="common">Lepidopteran parasitic wasp</name>
    <name type="synonym">Apanteles glomeratus</name>
    <dbReference type="NCBI Taxonomy" id="32391"/>
    <lineage>
        <taxon>Eukaryota</taxon>
        <taxon>Metazoa</taxon>
        <taxon>Ecdysozoa</taxon>
        <taxon>Arthropoda</taxon>
        <taxon>Hexapoda</taxon>
        <taxon>Insecta</taxon>
        <taxon>Pterygota</taxon>
        <taxon>Neoptera</taxon>
        <taxon>Endopterygota</taxon>
        <taxon>Hymenoptera</taxon>
        <taxon>Apocrita</taxon>
        <taxon>Ichneumonoidea</taxon>
        <taxon>Braconidae</taxon>
        <taxon>Microgastrinae</taxon>
        <taxon>Cotesia</taxon>
    </lineage>
</organism>
<proteinExistence type="predicted"/>
<gene>
    <name evidence="1" type="ORF">KQX54_020165</name>
</gene>